<gene>
    <name evidence="1" type="ORF">PECUL_23A003048</name>
</gene>
<reference evidence="1" key="1">
    <citation type="submission" date="2022-03" db="EMBL/GenBank/DDBJ databases">
        <authorList>
            <person name="Alioto T."/>
            <person name="Alioto T."/>
            <person name="Gomez Garrido J."/>
        </authorList>
    </citation>
    <scope>NUCLEOTIDE SEQUENCE</scope>
</reference>
<protein>
    <submittedName>
        <fullName evidence="1">Uncharacterized protein</fullName>
    </submittedName>
</protein>
<name>A0AAD1WLN4_PELCU</name>
<organism evidence="1 2">
    <name type="scientific">Pelobates cultripes</name>
    <name type="common">Western spadefoot toad</name>
    <dbReference type="NCBI Taxonomy" id="61616"/>
    <lineage>
        <taxon>Eukaryota</taxon>
        <taxon>Metazoa</taxon>
        <taxon>Chordata</taxon>
        <taxon>Craniata</taxon>
        <taxon>Vertebrata</taxon>
        <taxon>Euteleostomi</taxon>
        <taxon>Amphibia</taxon>
        <taxon>Batrachia</taxon>
        <taxon>Anura</taxon>
        <taxon>Pelobatoidea</taxon>
        <taxon>Pelobatidae</taxon>
        <taxon>Pelobates</taxon>
    </lineage>
</organism>
<dbReference type="AlphaFoldDB" id="A0AAD1WLN4"/>
<keyword evidence="2" id="KW-1185">Reference proteome</keyword>
<proteinExistence type="predicted"/>
<evidence type="ECO:0000313" key="2">
    <source>
        <dbReference type="Proteomes" id="UP001295444"/>
    </source>
</evidence>
<accession>A0AAD1WLN4</accession>
<dbReference type="EMBL" id="OW240919">
    <property type="protein sequence ID" value="CAH2312775.1"/>
    <property type="molecule type" value="Genomic_DNA"/>
</dbReference>
<evidence type="ECO:0000313" key="1">
    <source>
        <dbReference type="EMBL" id="CAH2312775.1"/>
    </source>
</evidence>
<dbReference type="Proteomes" id="UP001295444">
    <property type="component" value="Chromosome 08"/>
</dbReference>
<sequence length="128" mass="14183">MKENTNNLRPFLIPLPVTPTPAMKTPRKGLFAEGGTAASNLIDEECEISEKGEGGEEVVIPQEGRIIPVIHMGDEPEGCTSMRALHTPHEDEGNMGKEGYIFLKERIRIKDLNSVIEQVKKNFELAVN</sequence>